<gene>
    <name evidence="1" type="ORF">HAX54_034559</name>
</gene>
<accession>A0ABS8SEE5</accession>
<proteinExistence type="predicted"/>
<evidence type="ECO:0000313" key="2">
    <source>
        <dbReference type="Proteomes" id="UP000823775"/>
    </source>
</evidence>
<evidence type="ECO:0000313" key="1">
    <source>
        <dbReference type="EMBL" id="MCD7457222.1"/>
    </source>
</evidence>
<sequence>MTILTKVHVCGVLVGISTNTIMVRLRLLPTGGDNDLEEDKVVLAASLMSEFPLNIGVIIADEKHGRATKFTTSLLFPCLIAGSAKRLMYQY</sequence>
<dbReference type="EMBL" id="JACEIK010000447">
    <property type="protein sequence ID" value="MCD7457222.1"/>
    <property type="molecule type" value="Genomic_DNA"/>
</dbReference>
<name>A0ABS8SEE5_DATST</name>
<keyword evidence="2" id="KW-1185">Reference proteome</keyword>
<protein>
    <submittedName>
        <fullName evidence="1">Uncharacterized protein</fullName>
    </submittedName>
</protein>
<organism evidence="1 2">
    <name type="scientific">Datura stramonium</name>
    <name type="common">Jimsonweed</name>
    <name type="synonym">Common thornapple</name>
    <dbReference type="NCBI Taxonomy" id="4076"/>
    <lineage>
        <taxon>Eukaryota</taxon>
        <taxon>Viridiplantae</taxon>
        <taxon>Streptophyta</taxon>
        <taxon>Embryophyta</taxon>
        <taxon>Tracheophyta</taxon>
        <taxon>Spermatophyta</taxon>
        <taxon>Magnoliopsida</taxon>
        <taxon>eudicotyledons</taxon>
        <taxon>Gunneridae</taxon>
        <taxon>Pentapetalae</taxon>
        <taxon>asterids</taxon>
        <taxon>lamiids</taxon>
        <taxon>Solanales</taxon>
        <taxon>Solanaceae</taxon>
        <taxon>Solanoideae</taxon>
        <taxon>Datureae</taxon>
        <taxon>Datura</taxon>
    </lineage>
</organism>
<comment type="caution">
    <text evidence="1">The sequence shown here is derived from an EMBL/GenBank/DDBJ whole genome shotgun (WGS) entry which is preliminary data.</text>
</comment>
<dbReference type="Proteomes" id="UP000823775">
    <property type="component" value="Unassembled WGS sequence"/>
</dbReference>
<reference evidence="1 2" key="1">
    <citation type="journal article" date="2021" name="BMC Genomics">
        <title>Datura genome reveals duplications of psychoactive alkaloid biosynthetic genes and high mutation rate following tissue culture.</title>
        <authorList>
            <person name="Rajewski A."/>
            <person name="Carter-House D."/>
            <person name="Stajich J."/>
            <person name="Litt A."/>
        </authorList>
    </citation>
    <scope>NUCLEOTIDE SEQUENCE [LARGE SCALE GENOMIC DNA]</scope>
    <source>
        <strain evidence="1">AR-01</strain>
    </source>
</reference>